<proteinExistence type="predicted"/>
<evidence type="ECO:0000313" key="4">
    <source>
        <dbReference type="Proteomes" id="UP000228503"/>
    </source>
</evidence>
<name>A0A2M7U234_9BACT</name>
<feature type="transmembrane region" description="Helical" evidence="1">
    <location>
        <begin position="336"/>
        <end position="355"/>
    </location>
</feature>
<protein>
    <recommendedName>
        <fullName evidence="2">LytR/CpsA/Psr regulator C-terminal domain-containing protein</fullName>
    </recommendedName>
</protein>
<keyword evidence="1" id="KW-0472">Membrane</keyword>
<dbReference type="InterPro" id="IPR043129">
    <property type="entry name" value="ATPase_NBD"/>
</dbReference>
<evidence type="ECO:0000259" key="2">
    <source>
        <dbReference type="Pfam" id="PF13399"/>
    </source>
</evidence>
<keyword evidence="1" id="KW-0812">Transmembrane</keyword>
<accession>A0A2M7U234</accession>
<dbReference type="SUPFAM" id="SSF53067">
    <property type="entry name" value="Actin-like ATPase domain"/>
    <property type="match status" value="1"/>
</dbReference>
<dbReference type="Proteomes" id="UP000228503">
    <property type="component" value="Unassembled WGS sequence"/>
</dbReference>
<gene>
    <name evidence="3" type="ORF">COY16_00360</name>
</gene>
<dbReference type="Gene3D" id="3.30.1490.300">
    <property type="match status" value="1"/>
</dbReference>
<keyword evidence="1" id="KW-1133">Transmembrane helix</keyword>
<comment type="caution">
    <text evidence="3">The sequence shown here is derived from an EMBL/GenBank/DDBJ whole genome shotgun (WGS) entry which is preliminary data.</text>
</comment>
<dbReference type="Pfam" id="PF13399">
    <property type="entry name" value="LytR_C"/>
    <property type="match status" value="1"/>
</dbReference>
<dbReference type="Gene3D" id="3.30.420.40">
    <property type="match status" value="2"/>
</dbReference>
<evidence type="ECO:0000256" key="1">
    <source>
        <dbReference type="SAM" id="Phobius"/>
    </source>
</evidence>
<sequence>MLYVYLDTTQIKLMLLKKSLLGQYESSFLKKNLQVELLKDGLPVNPDVIASGLKEALSGFKDQPIKEKDVTLILPQEAFLFFREDMPVDVADAVLETYLREKARAHLNSDMDNSHFDYLIRESEEKKKILFYAIKKEALLAYQKPLELLDFNLKSIIPEPLTYFKLFEKTLRANKKENIWYVSYDQDKLSGYVYDSYGLLEKDRWTAEVTKTKKIEDILQKQAAKYDSQSIKLNRLILSGAQSDAIRQDTFTKNVGVWTNPIKRIIPHFYADYLKMLKGQNSEDLPVLTHDMLIGAFIFSAEEKQFVMFQPSKNSSKTNRAPSKFSFPTFNLSKKVALLFILSFLITFGILFGLAQTNTNMISFKMPAISLPSFATPTPSPIPATPTPSAPTPTPTPPVIREELKVKVLNGSGIVGKAGVVKDFLKNAGYEDILTGNAATFDYETTVIQFKKDQEDVRDLVSKDIASELEDKAIFETLDETEAADIVIIVGTDFK</sequence>
<dbReference type="InterPro" id="IPR027381">
    <property type="entry name" value="LytR/CpsA/Psr_C"/>
</dbReference>
<reference evidence="4" key="1">
    <citation type="submission" date="2017-09" db="EMBL/GenBank/DDBJ databases">
        <title>Depth-based differentiation of microbial function through sediment-hosted aquifers and enrichment of novel symbionts in the deep terrestrial subsurface.</title>
        <authorList>
            <person name="Probst A.J."/>
            <person name="Ladd B."/>
            <person name="Jarett J.K."/>
            <person name="Geller-Mcgrath D.E."/>
            <person name="Sieber C.M.K."/>
            <person name="Emerson J.B."/>
            <person name="Anantharaman K."/>
            <person name="Thomas B.C."/>
            <person name="Malmstrom R."/>
            <person name="Stieglmeier M."/>
            <person name="Klingl A."/>
            <person name="Woyke T."/>
            <person name="Ryan C.M."/>
            <person name="Banfield J.F."/>
        </authorList>
    </citation>
    <scope>NUCLEOTIDE SEQUENCE [LARGE SCALE GENOMIC DNA]</scope>
</reference>
<dbReference type="Gene3D" id="3.30.70.2390">
    <property type="match status" value="1"/>
</dbReference>
<evidence type="ECO:0000313" key="3">
    <source>
        <dbReference type="EMBL" id="PIZ64007.1"/>
    </source>
</evidence>
<feature type="domain" description="LytR/CpsA/Psr regulator C-terminal" evidence="2">
    <location>
        <begin position="404"/>
        <end position="494"/>
    </location>
</feature>
<dbReference type="EMBL" id="PFOB01000005">
    <property type="protein sequence ID" value="PIZ64007.1"/>
    <property type="molecule type" value="Genomic_DNA"/>
</dbReference>
<organism evidence="3 4">
    <name type="scientific">Candidatus Roizmanbacteria bacterium CG_4_10_14_0_2_um_filter_39_13</name>
    <dbReference type="NCBI Taxonomy" id="1974825"/>
    <lineage>
        <taxon>Bacteria</taxon>
        <taxon>Candidatus Roizmaniibacteriota</taxon>
    </lineage>
</organism>
<dbReference type="AlphaFoldDB" id="A0A2M7U234"/>